<keyword evidence="2" id="KW-0456">Lyase</keyword>
<dbReference type="GO" id="GO:0004300">
    <property type="term" value="F:enoyl-CoA hydratase activity"/>
    <property type="evidence" value="ECO:0007669"/>
    <property type="project" value="UniProtKB-EC"/>
</dbReference>
<accession>A0A6J4VMZ1</accession>
<feature type="non-terminal residue" evidence="2">
    <location>
        <position position="42"/>
    </location>
</feature>
<sequence length="42" mass="4438">CRSSRRSTASAPGWAASWRSPATSGWRCRGRVSAIPSRASGC</sequence>
<evidence type="ECO:0000313" key="2">
    <source>
        <dbReference type="EMBL" id="CAA9583995.1"/>
    </source>
</evidence>
<feature type="compositionally biased region" description="Polar residues" evidence="1">
    <location>
        <begin position="1"/>
        <end position="10"/>
    </location>
</feature>
<dbReference type="EMBL" id="CADCWN010000276">
    <property type="protein sequence ID" value="CAA9583995.1"/>
    <property type="molecule type" value="Genomic_DNA"/>
</dbReference>
<dbReference type="AlphaFoldDB" id="A0A6J4VMZ1"/>
<dbReference type="EC" id="4.2.1.17" evidence="2"/>
<organism evidence="2">
    <name type="scientific">uncultured Thermomicrobiales bacterium</name>
    <dbReference type="NCBI Taxonomy" id="1645740"/>
    <lineage>
        <taxon>Bacteria</taxon>
        <taxon>Pseudomonadati</taxon>
        <taxon>Thermomicrobiota</taxon>
        <taxon>Thermomicrobia</taxon>
        <taxon>Thermomicrobiales</taxon>
        <taxon>environmental samples</taxon>
    </lineage>
</organism>
<evidence type="ECO:0000256" key="1">
    <source>
        <dbReference type="SAM" id="MobiDB-lite"/>
    </source>
</evidence>
<feature type="region of interest" description="Disordered" evidence="1">
    <location>
        <begin position="1"/>
        <end position="24"/>
    </location>
</feature>
<reference evidence="2" key="1">
    <citation type="submission" date="2020-02" db="EMBL/GenBank/DDBJ databases">
        <authorList>
            <person name="Meier V. D."/>
        </authorList>
    </citation>
    <scope>NUCLEOTIDE SEQUENCE</scope>
    <source>
        <strain evidence="2">AVDCRST_MAG18</strain>
    </source>
</reference>
<gene>
    <name evidence="2" type="ORF">AVDCRST_MAG18-3565</name>
</gene>
<feature type="non-terminal residue" evidence="2">
    <location>
        <position position="1"/>
    </location>
</feature>
<protein>
    <submittedName>
        <fullName evidence="2">Enoyl-CoA hydratase</fullName>
        <ecNumber evidence="2">4.2.1.17</ecNumber>
    </submittedName>
</protein>
<proteinExistence type="predicted"/>
<name>A0A6J4VMZ1_9BACT</name>